<accession>A0A0K0PVD4</accession>
<protein>
    <submittedName>
        <fullName evidence="2">Uncharacterized protein</fullName>
    </submittedName>
</protein>
<proteinExistence type="predicted"/>
<organism evidence="2 3">
    <name type="scientific">Roseobacter phage RDJL Phi 2</name>
    <dbReference type="NCBI Taxonomy" id="1682380"/>
    <lineage>
        <taxon>Viruses</taxon>
        <taxon>Duplodnaviria</taxon>
        <taxon>Heunggongvirae</taxon>
        <taxon>Uroviricota</taxon>
        <taxon>Caudoviricetes</taxon>
        <taxon>Xiamenvirus</taxon>
        <taxon>Xiamenvirus RDJL2</taxon>
    </lineage>
</organism>
<reference evidence="3" key="1">
    <citation type="submission" date="2015-07" db="EMBL/GenBank/DDBJ databases">
        <title>Complete genome sequence of Roseophage RDJL phage 2, a siphovirus infects Roseobacter denitrificans OCh114.</title>
        <authorList>
            <person name="Liang Y."/>
            <person name="Zhang Y."/>
            <person name="Zhou C."/>
            <person name="Chen Z."/>
            <person name="Yang S."/>
        </authorList>
    </citation>
    <scope>NUCLEOTIDE SEQUENCE [LARGE SCALE GENOMIC DNA]</scope>
</reference>
<evidence type="ECO:0000256" key="1">
    <source>
        <dbReference type="SAM" id="Phobius"/>
    </source>
</evidence>
<keyword evidence="1" id="KW-0812">Transmembrane</keyword>
<keyword evidence="1" id="KW-1133">Transmembrane helix</keyword>
<name>A0A0K0PVD4_9CAUD</name>
<keyword evidence="1" id="KW-0472">Membrane</keyword>
<dbReference type="EMBL" id="KT266805">
    <property type="protein sequence ID" value="AKQ75797.1"/>
    <property type="molecule type" value="Genomic_DNA"/>
</dbReference>
<keyword evidence="3" id="KW-1185">Reference proteome</keyword>
<evidence type="ECO:0000313" key="3">
    <source>
        <dbReference type="Proteomes" id="UP000223793"/>
    </source>
</evidence>
<dbReference type="OrthoDB" id="35622at10239"/>
<dbReference type="Proteomes" id="UP000223793">
    <property type="component" value="Segment"/>
</dbReference>
<feature type="transmembrane region" description="Helical" evidence="1">
    <location>
        <begin position="48"/>
        <end position="73"/>
    </location>
</feature>
<evidence type="ECO:0000313" key="2">
    <source>
        <dbReference type="EMBL" id="AKQ75797.1"/>
    </source>
</evidence>
<gene>
    <name evidence="2" type="ORF">RDJLphi2_gp07</name>
</gene>
<sequence>MTETVQSMKQRLAEQEAWGKWNTAPLANRIAAAEREAMSSPRRLLHDVAGGAFEVAILGAGWAFYLVPIWAMAKSWIG</sequence>